<evidence type="ECO:0000313" key="3">
    <source>
        <dbReference type="Proteomes" id="UP000712281"/>
    </source>
</evidence>
<keyword evidence="1" id="KW-1133">Transmembrane helix</keyword>
<evidence type="ECO:0000256" key="1">
    <source>
        <dbReference type="SAM" id="Phobius"/>
    </source>
</evidence>
<feature type="transmembrane region" description="Helical" evidence="1">
    <location>
        <begin position="28"/>
        <end position="54"/>
    </location>
</feature>
<name>A0A8S9GVJ4_BRACR</name>
<reference evidence="2" key="1">
    <citation type="submission" date="2019-12" db="EMBL/GenBank/DDBJ databases">
        <title>Genome sequencing and annotation of Brassica cretica.</title>
        <authorList>
            <person name="Studholme D.J."/>
            <person name="Sarris P.F."/>
        </authorList>
    </citation>
    <scope>NUCLEOTIDE SEQUENCE</scope>
    <source>
        <strain evidence="2">PFS-001/15</strain>
        <tissue evidence="2">Leaf</tissue>
    </source>
</reference>
<organism evidence="2 3">
    <name type="scientific">Brassica cretica</name>
    <name type="common">Mustard</name>
    <dbReference type="NCBI Taxonomy" id="69181"/>
    <lineage>
        <taxon>Eukaryota</taxon>
        <taxon>Viridiplantae</taxon>
        <taxon>Streptophyta</taxon>
        <taxon>Embryophyta</taxon>
        <taxon>Tracheophyta</taxon>
        <taxon>Spermatophyta</taxon>
        <taxon>Magnoliopsida</taxon>
        <taxon>eudicotyledons</taxon>
        <taxon>Gunneridae</taxon>
        <taxon>Pentapetalae</taxon>
        <taxon>rosids</taxon>
        <taxon>malvids</taxon>
        <taxon>Brassicales</taxon>
        <taxon>Brassicaceae</taxon>
        <taxon>Brassiceae</taxon>
        <taxon>Brassica</taxon>
    </lineage>
</organism>
<keyword evidence="1" id="KW-0472">Membrane</keyword>
<evidence type="ECO:0000313" key="2">
    <source>
        <dbReference type="EMBL" id="KAF2550335.1"/>
    </source>
</evidence>
<gene>
    <name evidence="2" type="ORF">F2Q68_00037207</name>
</gene>
<dbReference type="EMBL" id="QGKW02001988">
    <property type="protein sequence ID" value="KAF2550335.1"/>
    <property type="molecule type" value="Genomic_DNA"/>
</dbReference>
<dbReference type="AlphaFoldDB" id="A0A8S9GVJ4"/>
<proteinExistence type="predicted"/>
<sequence length="70" mass="8034">MLQFGFTMLQGLDQFRELLHRAVIKPRIPIRILATGSNFHFLHLLLGILFINLLEKLVKIVLSFAPLHIG</sequence>
<keyword evidence="1" id="KW-0812">Transmembrane</keyword>
<comment type="caution">
    <text evidence="2">The sequence shown here is derived from an EMBL/GenBank/DDBJ whole genome shotgun (WGS) entry which is preliminary data.</text>
</comment>
<protein>
    <submittedName>
        <fullName evidence="2">Uncharacterized protein</fullName>
    </submittedName>
</protein>
<dbReference type="Proteomes" id="UP000712281">
    <property type="component" value="Unassembled WGS sequence"/>
</dbReference>
<accession>A0A8S9GVJ4</accession>